<dbReference type="Pfam" id="PF13649">
    <property type="entry name" value="Methyltransf_25"/>
    <property type="match status" value="1"/>
</dbReference>
<comment type="caution">
    <text evidence="2">The sequence shown here is derived from an EMBL/GenBank/DDBJ whole genome shotgun (WGS) entry which is preliminary data.</text>
</comment>
<accession>A0ABQ6MGH4</accession>
<dbReference type="Proteomes" id="UP001165060">
    <property type="component" value="Unassembled WGS sequence"/>
</dbReference>
<organism evidence="2 3">
    <name type="scientific">Tetraparma gracilis</name>
    <dbReference type="NCBI Taxonomy" id="2962635"/>
    <lineage>
        <taxon>Eukaryota</taxon>
        <taxon>Sar</taxon>
        <taxon>Stramenopiles</taxon>
        <taxon>Ochrophyta</taxon>
        <taxon>Bolidophyceae</taxon>
        <taxon>Parmales</taxon>
        <taxon>Triparmaceae</taxon>
        <taxon>Tetraparma</taxon>
    </lineage>
</organism>
<dbReference type="InterPro" id="IPR029063">
    <property type="entry name" value="SAM-dependent_MTases_sf"/>
</dbReference>
<sequence length="413" mass="42160">MSDEALSPSLVSIATSLAPPLCAPSSAPPPPPLSGSDHTTLLSLASPLLSSDPSLLSLLRSLPSSPSADSSPLRAFVSACDSFGPDLLSLLLLLFSHSPSSGSTAFNISSLLASLSLPAPAAAFALHHLFRRPDDEAALYLFSSCFARSAPSETVSALSAFVSHLSTSGSHPASLASANHTLSLLGAGPNGSAGDAAYVAQRFDRLAGVFESRLVGQLGYRVPGDLARMLGKGGGRCVDLGCGTGLFGKACGELGLEWGELLGCDLSGEMCALARGTGLYGRVEQEDVTEFLAGLEDGTVDAVVSADTYIYVGALEAHALAVLAALSPPGLWAFSVEEGAAAEAARVALLMSGRYAHGAAYVRGLVRGAGMEVREERATVVRKEAGEDVPGRLYVCGRQGGGEGGGENDNLNL</sequence>
<evidence type="ECO:0000259" key="1">
    <source>
        <dbReference type="Pfam" id="PF13649"/>
    </source>
</evidence>
<dbReference type="CDD" id="cd02440">
    <property type="entry name" value="AdoMet_MTases"/>
    <property type="match status" value="1"/>
</dbReference>
<dbReference type="EMBL" id="BRYB01004116">
    <property type="protein sequence ID" value="GMI25902.1"/>
    <property type="molecule type" value="Genomic_DNA"/>
</dbReference>
<name>A0ABQ6MGH4_9STRA</name>
<evidence type="ECO:0000313" key="3">
    <source>
        <dbReference type="Proteomes" id="UP001165060"/>
    </source>
</evidence>
<protein>
    <recommendedName>
        <fullName evidence="1">Methyltransferase domain-containing protein</fullName>
    </recommendedName>
</protein>
<dbReference type="Gene3D" id="3.40.50.150">
    <property type="entry name" value="Vaccinia Virus protein VP39"/>
    <property type="match status" value="1"/>
</dbReference>
<feature type="domain" description="Methyltransferase" evidence="1">
    <location>
        <begin position="238"/>
        <end position="317"/>
    </location>
</feature>
<reference evidence="2 3" key="1">
    <citation type="journal article" date="2023" name="Commun. Biol.">
        <title>Genome analysis of Parmales, the sister group of diatoms, reveals the evolutionary specialization of diatoms from phago-mixotrophs to photoautotrophs.</title>
        <authorList>
            <person name="Ban H."/>
            <person name="Sato S."/>
            <person name="Yoshikawa S."/>
            <person name="Yamada K."/>
            <person name="Nakamura Y."/>
            <person name="Ichinomiya M."/>
            <person name="Sato N."/>
            <person name="Blanc-Mathieu R."/>
            <person name="Endo H."/>
            <person name="Kuwata A."/>
            <person name="Ogata H."/>
        </authorList>
    </citation>
    <scope>NUCLEOTIDE SEQUENCE [LARGE SCALE GENOMIC DNA]</scope>
</reference>
<proteinExistence type="predicted"/>
<dbReference type="InterPro" id="IPR041698">
    <property type="entry name" value="Methyltransf_25"/>
</dbReference>
<gene>
    <name evidence="2" type="ORF">TeGR_g752</name>
</gene>
<evidence type="ECO:0000313" key="2">
    <source>
        <dbReference type="EMBL" id="GMI25902.1"/>
    </source>
</evidence>
<keyword evidence="3" id="KW-1185">Reference proteome</keyword>
<dbReference type="SUPFAM" id="SSF53335">
    <property type="entry name" value="S-adenosyl-L-methionine-dependent methyltransferases"/>
    <property type="match status" value="1"/>
</dbReference>